<protein>
    <submittedName>
        <fullName evidence="3">Hydantoinase/oxoprolinase N-terminal domain-containing protein</fullName>
    </submittedName>
</protein>
<gene>
    <name evidence="3" type="ORF">ACFSQJ_17475</name>
</gene>
<feature type="domain" description="Hydantoinase/oxoprolinase N-terminal" evidence="2">
    <location>
        <begin position="4"/>
        <end position="173"/>
    </location>
</feature>
<proteinExistence type="predicted"/>
<dbReference type="SUPFAM" id="SSF53067">
    <property type="entry name" value="Actin-like ATPase domain"/>
    <property type="match status" value="1"/>
</dbReference>
<name>A0ABW5MZU0_9FLAO</name>
<reference evidence="4" key="1">
    <citation type="journal article" date="2019" name="Int. J. Syst. Evol. Microbiol.">
        <title>The Global Catalogue of Microorganisms (GCM) 10K type strain sequencing project: providing services to taxonomists for standard genome sequencing and annotation.</title>
        <authorList>
            <consortium name="The Broad Institute Genomics Platform"/>
            <consortium name="The Broad Institute Genome Sequencing Center for Infectious Disease"/>
            <person name="Wu L."/>
            <person name="Ma J."/>
        </authorList>
    </citation>
    <scope>NUCLEOTIDE SEQUENCE [LARGE SCALE GENOMIC DNA]</scope>
    <source>
        <strain evidence="4">KCTC 52368</strain>
    </source>
</reference>
<keyword evidence="4" id="KW-1185">Reference proteome</keyword>
<dbReference type="PANTHER" id="PTHR11365:SF10">
    <property type="entry name" value="HYDANTOINASE_OXOPROLINASE"/>
    <property type="match status" value="1"/>
</dbReference>
<comment type="caution">
    <text evidence="3">The sequence shown here is derived from an EMBL/GenBank/DDBJ whole genome shotgun (WGS) entry which is preliminary data.</text>
</comment>
<evidence type="ECO:0000313" key="3">
    <source>
        <dbReference type="EMBL" id="MFD2588722.1"/>
    </source>
</evidence>
<sequence>MCYKIGVDVGGTNTDAVLVSQDNKILAKTKQTTTLDVSTGIANAIKFVIQESDVPKESIKYVMLGTTHCTNALVERKELNKVGSIRIGLPASKAIPTMTDFPLDLKKVLGNHNFLVHGGYEYDGRPISELQEDEVKDCLNKMKGMVESVAITGIFSKTLPDQELQVAEWTKEILGDSIRITCSHQVGGLGLLERENAAILNAALQKVATKMVKAFKNTIQDLGLTAQLFIGQNDGTLMSLEQVRDFPVLTISSGPTNSIRGAGALSKVKNGVVIDVGGTTSDAGMLVDFFPRESTQAAQIGGVLTNFRMPDIVAVGIGGGTIVRFVEDECQLGPDSVGYLLKKEALAFGGNTLTLSDIFIAENEIQIDGSIAISDIKNMIEKQTGIPYDEALQMIKKSIEGAIEKLVDKLKTDSKDIPVVACGGGAFLLPKSIDGASEVLFPEHLEVANAFGACIAQISSEEEMVVNTMQKNEEIALQELLDKVTLHLLAKGAKKETLKTLSKEIIPLAYLPGTAKVKVKICGDLIGL</sequence>
<evidence type="ECO:0000313" key="4">
    <source>
        <dbReference type="Proteomes" id="UP001597526"/>
    </source>
</evidence>
<dbReference type="InterPro" id="IPR008040">
    <property type="entry name" value="Hydant_A_N"/>
</dbReference>
<accession>A0ABW5MZU0</accession>
<dbReference type="EMBL" id="JBHULB010000081">
    <property type="protein sequence ID" value="MFD2588722.1"/>
    <property type="molecule type" value="Genomic_DNA"/>
</dbReference>
<feature type="domain" description="Hydantoinase A/oxoprolinase" evidence="1">
    <location>
        <begin position="194"/>
        <end position="461"/>
    </location>
</feature>
<dbReference type="RefSeq" id="WP_377768213.1">
    <property type="nucleotide sequence ID" value="NZ_JBHULB010000081.1"/>
</dbReference>
<dbReference type="Gene3D" id="3.30.420.40">
    <property type="match status" value="1"/>
</dbReference>
<dbReference type="InterPro" id="IPR045079">
    <property type="entry name" value="Oxoprolinase-like"/>
</dbReference>
<dbReference type="Proteomes" id="UP001597526">
    <property type="component" value="Unassembled WGS sequence"/>
</dbReference>
<organism evidence="3 4">
    <name type="scientific">Croceitalea marina</name>
    <dbReference type="NCBI Taxonomy" id="1775166"/>
    <lineage>
        <taxon>Bacteria</taxon>
        <taxon>Pseudomonadati</taxon>
        <taxon>Bacteroidota</taxon>
        <taxon>Flavobacteriia</taxon>
        <taxon>Flavobacteriales</taxon>
        <taxon>Flavobacteriaceae</taxon>
        <taxon>Croceitalea</taxon>
    </lineage>
</organism>
<dbReference type="InterPro" id="IPR043129">
    <property type="entry name" value="ATPase_NBD"/>
</dbReference>
<evidence type="ECO:0000259" key="2">
    <source>
        <dbReference type="Pfam" id="PF05378"/>
    </source>
</evidence>
<evidence type="ECO:0000259" key="1">
    <source>
        <dbReference type="Pfam" id="PF01968"/>
    </source>
</evidence>
<dbReference type="InterPro" id="IPR002821">
    <property type="entry name" value="Hydantoinase_A"/>
</dbReference>
<dbReference type="Pfam" id="PF01968">
    <property type="entry name" value="Hydantoinase_A"/>
    <property type="match status" value="1"/>
</dbReference>
<dbReference type="Pfam" id="PF05378">
    <property type="entry name" value="Hydant_A_N"/>
    <property type="match status" value="1"/>
</dbReference>
<dbReference type="PANTHER" id="PTHR11365">
    <property type="entry name" value="5-OXOPROLINASE RELATED"/>
    <property type="match status" value="1"/>
</dbReference>